<keyword evidence="4 6" id="KW-0450">Lipoyl</keyword>
<dbReference type="PROSITE" id="PS51826">
    <property type="entry name" value="PSBD"/>
    <property type="match status" value="1"/>
</dbReference>
<evidence type="ECO:0000259" key="8">
    <source>
        <dbReference type="PROSITE" id="PS51826"/>
    </source>
</evidence>
<dbReference type="Gene3D" id="4.10.320.10">
    <property type="entry name" value="E3-binding domain"/>
    <property type="match status" value="1"/>
</dbReference>
<feature type="domain" description="Peripheral subunit-binding (PSBD)" evidence="8">
    <location>
        <begin position="124"/>
        <end position="161"/>
    </location>
</feature>
<dbReference type="AlphaFoldDB" id="A0A7C3PGF5"/>
<dbReference type="SUPFAM" id="SSF52777">
    <property type="entry name" value="CoA-dependent acyltransferases"/>
    <property type="match status" value="1"/>
</dbReference>
<dbReference type="Pfam" id="PF02817">
    <property type="entry name" value="E3_binding"/>
    <property type="match status" value="1"/>
</dbReference>
<organism evidence="9">
    <name type="scientific">Oscillatoriales cyanobacterium SpSt-418</name>
    <dbReference type="NCBI Taxonomy" id="2282169"/>
    <lineage>
        <taxon>Bacteria</taxon>
        <taxon>Bacillati</taxon>
        <taxon>Cyanobacteriota</taxon>
        <taxon>Cyanophyceae</taxon>
        <taxon>Oscillatoriophycideae</taxon>
        <taxon>Oscillatoriales</taxon>
    </lineage>
</organism>
<evidence type="ECO:0000259" key="7">
    <source>
        <dbReference type="PROSITE" id="PS50968"/>
    </source>
</evidence>
<proteinExistence type="inferred from homology"/>
<protein>
    <recommendedName>
        <fullName evidence="6">Dihydrolipoamide acetyltransferase component of pyruvate dehydrogenase complex</fullName>
        <ecNumber evidence="6">2.3.1.-</ecNumber>
    </recommendedName>
</protein>
<dbReference type="PANTHER" id="PTHR43178">
    <property type="entry name" value="DIHYDROLIPOAMIDE ACETYLTRANSFERASE COMPONENT OF PYRUVATE DEHYDROGENASE COMPLEX"/>
    <property type="match status" value="1"/>
</dbReference>
<dbReference type="InterPro" id="IPR023213">
    <property type="entry name" value="CAT-like_dom_sf"/>
</dbReference>
<sequence>MTDFCMPSLGADMKTGTLVKWHVKPGDRLKRGDIIADVETDKGIMEIEVFEDCVIDELLLKPETEVPVGTVMAKIHSEVAKKVTEAKVPIKETAKEKHLIESTKPPVKTTVTSTPVTTDGKRLRVSPIARKLAAELGVDLTQIKGTGAEGAIQERDVRQAAALADKVEEPAIERPVEKPLETPAAPAKLPSSAEFQAGMRRAIAAAMSRSNREIPHYYLETQIDMSHPLKWLEMENQKRSIKDRILPVVLLIKATAKALTEIPELNGYWIDDRLQVEESIHIGFAISLRQGGLVTPAIHHADTKSLDELMAAMRDLIERTRGGRLRSSELMDATITLTSLGDIGVEKVFGVIYPPQVALVGFGKITEQPWAERGMLDVRSVMTATLAGDHRATDGIIGARFLQALNTQLQTPEQL</sequence>
<evidence type="ECO:0000256" key="1">
    <source>
        <dbReference type="ARBA" id="ARBA00001938"/>
    </source>
</evidence>
<dbReference type="InterPro" id="IPR036625">
    <property type="entry name" value="E3-bd_dom_sf"/>
</dbReference>
<name>A0A7C3PGF5_9CYAN</name>
<comment type="cofactor">
    <cofactor evidence="1 6">
        <name>(R)-lipoate</name>
        <dbReference type="ChEBI" id="CHEBI:83088"/>
    </cofactor>
</comment>
<keyword evidence="3 6" id="KW-0808">Transferase</keyword>
<dbReference type="CDD" id="cd06849">
    <property type="entry name" value="lipoyl_domain"/>
    <property type="match status" value="1"/>
</dbReference>
<dbReference type="Gene3D" id="2.40.50.100">
    <property type="match status" value="1"/>
</dbReference>
<dbReference type="InterPro" id="IPR001078">
    <property type="entry name" value="2-oxoacid_DH_actylTfrase"/>
</dbReference>
<evidence type="ECO:0000256" key="3">
    <source>
        <dbReference type="ARBA" id="ARBA00022679"/>
    </source>
</evidence>
<dbReference type="Pfam" id="PF00198">
    <property type="entry name" value="2-oxoacid_dh"/>
    <property type="match status" value="1"/>
</dbReference>
<dbReference type="Pfam" id="PF00364">
    <property type="entry name" value="Biotin_lipoyl"/>
    <property type="match status" value="1"/>
</dbReference>
<evidence type="ECO:0000256" key="5">
    <source>
        <dbReference type="ARBA" id="ARBA00023315"/>
    </source>
</evidence>
<evidence type="ECO:0000256" key="4">
    <source>
        <dbReference type="ARBA" id="ARBA00022823"/>
    </source>
</evidence>
<dbReference type="InterPro" id="IPR050743">
    <property type="entry name" value="2-oxoacid_DH_E2_comp"/>
</dbReference>
<dbReference type="EMBL" id="DSRU01000333">
    <property type="protein sequence ID" value="HFN00593.1"/>
    <property type="molecule type" value="Genomic_DNA"/>
</dbReference>
<dbReference type="InterPro" id="IPR004167">
    <property type="entry name" value="PSBD"/>
</dbReference>
<dbReference type="PROSITE" id="PS50968">
    <property type="entry name" value="BIOTINYL_LIPOYL"/>
    <property type="match status" value="1"/>
</dbReference>
<feature type="domain" description="Lipoyl-binding" evidence="7">
    <location>
        <begin position="1"/>
        <end position="76"/>
    </location>
</feature>
<reference evidence="9" key="1">
    <citation type="journal article" date="2020" name="mSystems">
        <title>Genome- and Community-Level Interaction Insights into Carbon Utilization and Element Cycling Functions of Hydrothermarchaeota in Hydrothermal Sediment.</title>
        <authorList>
            <person name="Zhou Z."/>
            <person name="Liu Y."/>
            <person name="Xu W."/>
            <person name="Pan J."/>
            <person name="Luo Z.H."/>
            <person name="Li M."/>
        </authorList>
    </citation>
    <scope>NUCLEOTIDE SEQUENCE [LARGE SCALE GENOMIC DNA]</scope>
    <source>
        <strain evidence="9">SpSt-418</strain>
    </source>
</reference>
<keyword evidence="5 6" id="KW-0012">Acyltransferase</keyword>
<dbReference type="InterPro" id="IPR011053">
    <property type="entry name" value="Single_hybrid_motif"/>
</dbReference>
<evidence type="ECO:0000256" key="6">
    <source>
        <dbReference type="RuleBase" id="RU003423"/>
    </source>
</evidence>
<dbReference type="EC" id="2.3.1.-" evidence="6"/>
<gene>
    <name evidence="9" type="ORF">ENR64_23150</name>
</gene>
<dbReference type="GO" id="GO:0031405">
    <property type="term" value="F:lipoic acid binding"/>
    <property type="evidence" value="ECO:0007669"/>
    <property type="project" value="TreeGrafter"/>
</dbReference>
<accession>A0A7C3PGF5</accession>
<evidence type="ECO:0000256" key="2">
    <source>
        <dbReference type="ARBA" id="ARBA00007317"/>
    </source>
</evidence>
<evidence type="ECO:0000313" key="9">
    <source>
        <dbReference type="EMBL" id="HFN00593.1"/>
    </source>
</evidence>
<dbReference type="GO" id="GO:0005737">
    <property type="term" value="C:cytoplasm"/>
    <property type="evidence" value="ECO:0007669"/>
    <property type="project" value="TreeGrafter"/>
</dbReference>
<dbReference type="InterPro" id="IPR000089">
    <property type="entry name" value="Biotin_lipoyl"/>
</dbReference>
<dbReference type="PANTHER" id="PTHR43178:SF5">
    <property type="entry name" value="LIPOAMIDE ACYLTRANSFERASE COMPONENT OF BRANCHED-CHAIN ALPHA-KETO ACID DEHYDROGENASE COMPLEX, MITOCHONDRIAL"/>
    <property type="match status" value="1"/>
</dbReference>
<comment type="caution">
    <text evidence="9">The sequence shown here is derived from an EMBL/GenBank/DDBJ whole genome shotgun (WGS) entry which is preliminary data.</text>
</comment>
<dbReference type="Gene3D" id="3.30.559.10">
    <property type="entry name" value="Chloramphenicol acetyltransferase-like domain"/>
    <property type="match status" value="1"/>
</dbReference>
<dbReference type="SUPFAM" id="SSF47005">
    <property type="entry name" value="Peripheral subunit-binding domain of 2-oxo acid dehydrogenase complex"/>
    <property type="match status" value="1"/>
</dbReference>
<dbReference type="GO" id="GO:0016407">
    <property type="term" value="F:acetyltransferase activity"/>
    <property type="evidence" value="ECO:0007669"/>
    <property type="project" value="TreeGrafter"/>
</dbReference>
<comment type="similarity">
    <text evidence="2 6">Belongs to the 2-oxoacid dehydrogenase family.</text>
</comment>
<dbReference type="SUPFAM" id="SSF51230">
    <property type="entry name" value="Single hybrid motif"/>
    <property type="match status" value="1"/>
</dbReference>